<dbReference type="EMBL" id="HBUE01259441">
    <property type="protein sequence ID" value="CAG6558291.1"/>
    <property type="molecule type" value="Transcribed_RNA"/>
</dbReference>
<sequence length="102" mass="11266">MVEIVWGTDYFLFCENLTSKFWCSFRQCRQLRPVDAGLRGHCGMSVQPCPSNYVLPDADPSVQVPQEPQRLEVRQVSVQRNARSSGAGAQVPQDGLSGPGNL</sequence>
<proteinExistence type="predicted"/>
<protein>
    <submittedName>
        <fullName evidence="2">(northern house mosquito) hypothetical protein</fullName>
    </submittedName>
</protein>
<dbReference type="AlphaFoldDB" id="A0A8D8EY89"/>
<reference evidence="2" key="1">
    <citation type="submission" date="2021-05" db="EMBL/GenBank/DDBJ databases">
        <authorList>
            <person name="Alioto T."/>
            <person name="Alioto T."/>
            <person name="Gomez Garrido J."/>
        </authorList>
    </citation>
    <scope>NUCLEOTIDE SEQUENCE</scope>
</reference>
<evidence type="ECO:0000313" key="2">
    <source>
        <dbReference type="EMBL" id="CAG6452382.1"/>
    </source>
</evidence>
<dbReference type="EMBL" id="HBUE01020571">
    <property type="protein sequence ID" value="CAG6452382.1"/>
    <property type="molecule type" value="Transcribed_RNA"/>
</dbReference>
<organism evidence="2">
    <name type="scientific">Culex pipiens</name>
    <name type="common">House mosquito</name>
    <dbReference type="NCBI Taxonomy" id="7175"/>
    <lineage>
        <taxon>Eukaryota</taxon>
        <taxon>Metazoa</taxon>
        <taxon>Ecdysozoa</taxon>
        <taxon>Arthropoda</taxon>
        <taxon>Hexapoda</taxon>
        <taxon>Insecta</taxon>
        <taxon>Pterygota</taxon>
        <taxon>Neoptera</taxon>
        <taxon>Endopterygota</taxon>
        <taxon>Diptera</taxon>
        <taxon>Nematocera</taxon>
        <taxon>Culicoidea</taxon>
        <taxon>Culicidae</taxon>
        <taxon>Culicinae</taxon>
        <taxon>Culicini</taxon>
        <taxon>Culex</taxon>
        <taxon>Culex</taxon>
    </lineage>
</organism>
<feature type="region of interest" description="Disordered" evidence="1">
    <location>
        <begin position="74"/>
        <end position="102"/>
    </location>
</feature>
<dbReference type="EMBL" id="HBUE01154394">
    <property type="protein sequence ID" value="CAG6506962.1"/>
    <property type="molecule type" value="Transcribed_RNA"/>
</dbReference>
<name>A0A8D8EY89_CULPI</name>
<evidence type="ECO:0000256" key="1">
    <source>
        <dbReference type="SAM" id="MobiDB-lite"/>
    </source>
</evidence>
<accession>A0A8D8EY89</accession>